<dbReference type="WBParaSite" id="TMUE_1000005418.1">
    <property type="protein sequence ID" value="TMUE_1000005418.1"/>
    <property type="gene ID" value="WBGene00299278"/>
</dbReference>
<feature type="region of interest" description="Disordered" evidence="1">
    <location>
        <begin position="1"/>
        <end position="27"/>
    </location>
</feature>
<accession>A0A5S6QDW3</accession>
<feature type="region of interest" description="Disordered" evidence="1">
    <location>
        <begin position="79"/>
        <end position="104"/>
    </location>
</feature>
<name>A0A5S6QDW3_TRIMR</name>
<proteinExistence type="predicted"/>
<dbReference type="AlphaFoldDB" id="A0A5S6QDW3"/>
<reference evidence="3" key="1">
    <citation type="submission" date="2019-12" db="UniProtKB">
        <authorList>
            <consortium name="WormBaseParasite"/>
        </authorList>
    </citation>
    <scope>IDENTIFICATION</scope>
</reference>
<feature type="region of interest" description="Disordered" evidence="1">
    <location>
        <begin position="122"/>
        <end position="163"/>
    </location>
</feature>
<sequence length="176" mass="18559">MPAAMSRQLPALGQPTGPGALSVAGRLSRKRRRCAGVLPPPLPVGRHSCRRRLPVKRTYLSGGVLRSKSATALLRNFNSDEVGRPNAGKEAADGDPPTLGLGGSTSVPFHYQSLLGAPTVVLRRSGRTTTRSYLTPSAVRGGGGGGEKSMGSPRPQRRERCSMNQRLRAVLNGPVS</sequence>
<organism evidence="2 3">
    <name type="scientific">Trichuris muris</name>
    <name type="common">Mouse whipworm</name>
    <dbReference type="NCBI Taxonomy" id="70415"/>
    <lineage>
        <taxon>Eukaryota</taxon>
        <taxon>Metazoa</taxon>
        <taxon>Ecdysozoa</taxon>
        <taxon>Nematoda</taxon>
        <taxon>Enoplea</taxon>
        <taxon>Dorylaimia</taxon>
        <taxon>Trichinellida</taxon>
        <taxon>Trichuridae</taxon>
        <taxon>Trichuris</taxon>
    </lineage>
</organism>
<dbReference type="Proteomes" id="UP000046395">
    <property type="component" value="Unassembled WGS sequence"/>
</dbReference>
<evidence type="ECO:0000313" key="3">
    <source>
        <dbReference type="WBParaSite" id="TMUE_1000005418.1"/>
    </source>
</evidence>
<evidence type="ECO:0000313" key="2">
    <source>
        <dbReference type="Proteomes" id="UP000046395"/>
    </source>
</evidence>
<keyword evidence="2" id="KW-1185">Reference proteome</keyword>
<protein>
    <submittedName>
        <fullName evidence="3">Uncharacterized protein</fullName>
    </submittedName>
</protein>
<evidence type="ECO:0000256" key="1">
    <source>
        <dbReference type="SAM" id="MobiDB-lite"/>
    </source>
</evidence>